<name>A0ABD3RDS6_9STRA</name>
<keyword evidence="2" id="KW-0813">Transport</keyword>
<dbReference type="PANTHER" id="PTHR33281">
    <property type="entry name" value="UPF0187 PROTEIN YNEE"/>
    <property type="match status" value="1"/>
</dbReference>
<comment type="caution">
    <text evidence="9">The sequence shown here is derived from an EMBL/GenBank/DDBJ whole genome shotgun (WGS) entry which is preliminary data.</text>
</comment>
<organism evidence="9 10">
    <name type="scientific">Cyclostephanos tholiformis</name>
    <dbReference type="NCBI Taxonomy" id="382380"/>
    <lineage>
        <taxon>Eukaryota</taxon>
        <taxon>Sar</taxon>
        <taxon>Stramenopiles</taxon>
        <taxon>Ochrophyta</taxon>
        <taxon>Bacillariophyta</taxon>
        <taxon>Coscinodiscophyceae</taxon>
        <taxon>Thalassiosirophycidae</taxon>
        <taxon>Stephanodiscales</taxon>
        <taxon>Stephanodiscaceae</taxon>
        <taxon>Cyclostephanos</taxon>
    </lineage>
</organism>
<sequence>MPVAPLTEEIRAMEDGVSPEEHSESDDHSTLSSSSSLDASNIGVVGETNAEVVRSVGDTVVASPMTTIACTDDDAIIETKDYNLVRGDEGSNNSNKLVRLLLRRPNYNDDIEREARKEESERAAANARKWNEWMVSGRKVRDGDDNDAEVESSASESASLLLGGVDVSIEGAESEAVAITMITKITPISSSTSDAEIVTFGESSPENTSDQNINESTAIATSPLSPDVINGDRAVAASGGASLHRTSAMNIGKTIVPGIVASPFAVRLKAILRRKPSDDNDDSSRTMIRRKAAAVRVREPGRISASDWRDNIMNMPNSTILRDVQDPVMWVFVWATSWSIVYECLTRLVASAARGAFDSSNVSGGVAGYFSWWGGGVAAATPSEAGWVRFAAWASRRMCLPTLTHSMMVSAMSLLLVFRTNSAKIWNDIVDTARDFSRMIKLYEFAIGTSRCRRINSLLASFPYLLRHRIRPSLMTFYRVNDSKIERDPEHSLLLYPDESLRDTDPEVAWLAYDEEETGSSRRKTRELCWVDRRTLPWKLIPPMALELCARAQNRPLWVCDRMAKELVVVEDMPPGFTNRERMALIGYVEKLSRSIGACERIHQTSVPLNYARHALRSLTVWLWTLPAVLVKDLGLLTGPVVAVLSWILFGVYEIGSRIEDPFQGTLRLSVYCDAIRRDVLADAIARDTAFILVGEEGSSEDKKDDDDAIFELESESEEYDGDDIPPMKKKKSLKSWTFPGL</sequence>
<evidence type="ECO:0000256" key="5">
    <source>
        <dbReference type="ARBA" id="ARBA00022989"/>
    </source>
</evidence>
<feature type="region of interest" description="Disordered" evidence="8">
    <location>
        <begin position="1"/>
        <end position="42"/>
    </location>
</feature>
<proteinExistence type="predicted"/>
<dbReference type="InterPro" id="IPR044669">
    <property type="entry name" value="YneE/VCCN1/2-like"/>
</dbReference>
<reference evidence="9 10" key="1">
    <citation type="submission" date="2024-10" db="EMBL/GenBank/DDBJ databases">
        <title>Updated reference genomes for cyclostephanoid diatoms.</title>
        <authorList>
            <person name="Roberts W.R."/>
            <person name="Alverson A.J."/>
        </authorList>
    </citation>
    <scope>NUCLEOTIDE SEQUENCE [LARGE SCALE GENOMIC DNA]</scope>
    <source>
        <strain evidence="9 10">AJA228-03</strain>
    </source>
</reference>
<gene>
    <name evidence="9" type="ORF">ACHAXA_006540</name>
</gene>
<dbReference type="Proteomes" id="UP001530377">
    <property type="component" value="Unassembled WGS sequence"/>
</dbReference>
<dbReference type="AlphaFoldDB" id="A0ABD3RDS6"/>
<evidence type="ECO:0000256" key="3">
    <source>
        <dbReference type="ARBA" id="ARBA00022475"/>
    </source>
</evidence>
<protein>
    <submittedName>
        <fullName evidence="9">Uncharacterized protein</fullName>
    </submittedName>
</protein>
<keyword evidence="3" id="KW-1003">Cell membrane</keyword>
<evidence type="ECO:0000256" key="7">
    <source>
        <dbReference type="ARBA" id="ARBA00023136"/>
    </source>
</evidence>
<keyword evidence="5" id="KW-1133">Transmembrane helix</keyword>
<accession>A0ABD3RDS6</accession>
<keyword evidence="4" id="KW-0812">Transmembrane</keyword>
<evidence type="ECO:0000313" key="9">
    <source>
        <dbReference type="EMBL" id="KAL3810988.1"/>
    </source>
</evidence>
<evidence type="ECO:0000256" key="4">
    <source>
        <dbReference type="ARBA" id="ARBA00022692"/>
    </source>
</evidence>
<feature type="compositionally biased region" description="Low complexity" evidence="8">
    <location>
        <begin position="30"/>
        <end position="40"/>
    </location>
</feature>
<comment type="subcellular location">
    <subcellularLocation>
        <location evidence="1">Cell membrane</location>
        <topology evidence="1">Multi-pass membrane protein</topology>
    </subcellularLocation>
</comment>
<feature type="region of interest" description="Disordered" evidence="8">
    <location>
        <begin position="715"/>
        <end position="742"/>
    </location>
</feature>
<evidence type="ECO:0000256" key="6">
    <source>
        <dbReference type="ARBA" id="ARBA00023065"/>
    </source>
</evidence>
<dbReference type="PANTHER" id="PTHR33281:SF19">
    <property type="entry name" value="VOLTAGE-DEPENDENT ANION CHANNEL-FORMING PROTEIN YNEE"/>
    <property type="match status" value="1"/>
</dbReference>
<dbReference type="Pfam" id="PF25539">
    <property type="entry name" value="Bestrophin_2"/>
    <property type="match status" value="1"/>
</dbReference>
<dbReference type="GO" id="GO:0006811">
    <property type="term" value="P:monoatomic ion transport"/>
    <property type="evidence" value="ECO:0007669"/>
    <property type="project" value="UniProtKB-KW"/>
</dbReference>
<keyword evidence="7" id="KW-0472">Membrane</keyword>
<evidence type="ECO:0000313" key="10">
    <source>
        <dbReference type="Proteomes" id="UP001530377"/>
    </source>
</evidence>
<feature type="compositionally biased region" description="Acidic residues" evidence="8">
    <location>
        <begin position="715"/>
        <end position="724"/>
    </location>
</feature>
<evidence type="ECO:0000256" key="8">
    <source>
        <dbReference type="SAM" id="MobiDB-lite"/>
    </source>
</evidence>
<feature type="compositionally biased region" description="Basic and acidic residues" evidence="8">
    <location>
        <begin position="8"/>
        <end position="29"/>
    </location>
</feature>
<keyword evidence="6" id="KW-0406">Ion transport</keyword>
<evidence type="ECO:0000256" key="1">
    <source>
        <dbReference type="ARBA" id="ARBA00004651"/>
    </source>
</evidence>
<dbReference type="EMBL" id="JALLPB020000288">
    <property type="protein sequence ID" value="KAL3810988.1"/>
    <property type="molecule type" value="Genomic_DNA"/>
</dbReference>
<dbReference type="GO" id="GO:0005886">
    <property type="term" value="C:plasma membrane"/>
    <property type="evidence" value="ECO:0007669"/>
    <property type="project" value="UniProtKB-SubCell"/>
</dbReference>
<keyword evidence="10" id="KW-1185">Reference proteome</keyword>
<evidence type="ECO:0000256" key="2">
    <source>
        <dbReference type="ARBA" id="ARBA00022448"/>
    </source>
</evidence>